<reference evidence="13 14" key="1">
    <citation type="journal article" date="2023" name="Plant Biotechnol. J.">
        <title>Chromosome-level wild Hevea brasiliensis genome provides new tools for genomic-assisted breeding and valuable loci to elevate rubber yield.</title>
        <authorList>
            <person name="Cheng H."/>
            <person name="Song X."/>
            <person name="Hu Y."/>
            <person name="Wu T."/>
            <person name="Yang Q."/>
            <person name="An Z."/>
            <person name="Feng S."/>
            <person name="Deng Z."/>
            <person name="Wu W."/>
            <person name="Zeng X."/>
            <person name="Tu M."/>
            <person name="Wang X."/>
            <person name="Huang H."/>
        </authorList>
    </citation>
    <scope>NUCLEOTIDE SEQUENCE [LARGE SCALE GENOMIC DNA]</scope>
    <source>
        <strain evidence="13">MT/VB/25A 57/8</strain>
    </source>
</reference>
<dbReference type="Pfam" id="PF11145">
    <property type="entry name" value="DUF2921"/>
    <property type="match status" value="1"/>
</dbReference>
<keyword evidence="9 10" id="KW-0472">Membrane</keyword>
<dbReference type="PANTHER" id="PTHR33389">
    <property type="entry name" value="FAMILY PROTEIN, PUTATIVE (DUF2921)-RELATED"/>
    <property type="match status" value="1"/>
</dbReference>
<evidence type="ECO:0000259" key="11">
    <source>
        <dbReference type="Pfam" id="PF11145"/>
    </source>
</evidence>
<dbReference type="EMBL" id="JARPOI010000015">
    <property type="protein sequence ID" value="KAJ9152603.1"/>
    <property type="molecule type" value="Genomic_DNA"/>
</dbReference>
<evidence type="ECO:0000256" key="5">
    <source>
        <dbReference type="ARBA" id="ARBA00022679"/>
    </source>
</evidence>
<protein>
    <recommendedName>
        <fullName evidence="4">RING-type E3 ubiquitin transferase</fullName>
        <ecNumber evidence="4">2.3.2.27</ecNumber>
    </recommendedName>
</protein>
<feature type="domain" description="DUF2921" evidence="12">
    <location>
        <begin position="266"/>
        <end position="428"/>
    </location>
</feature>
<evidence type="ECO:0000256" key="4">
    <source>
        <dbReference type="ARBA" id="ARBA00012483"/>
    </source>
</evidence>
<comment type="pathway">
    <text evidence="3">Protein modification; protein ubiquitination.</text>
</comment>
<dbReference type="Pfam" id="PF25333">
    <property type="entry name" value="DUF2921_N"/>
    <property type="match status" value="3"/>
</dbReference>
<keyword evidence="8 10" id="KW-1133">Transmembrane helix</keyword>
<organism evidence="13 14">
    <name type="scientific">Hevea brasiliensis</name>
    <name type="common">Para rubber tree</name>
    <name type="synonym">Siphonia brasiliensis</name>
    <dbReference type="NCBI Taxonomy" id="3981"/>
    <lineage>
        <taxon>Eukaryota</taxon>
        <taxon>Viridiplantae</taxon>
        <taxon>Streptophyta</taxon>
        <taxon>Embryophyta</taxon>
        <taxon>Tracheophyta</taxon>
        <taxon>Spermatophyta</taxon>
        <taxon>Magnoliopsida</taxon>
        <taxon>eudicotyledons</taxon>
        <taxon>Gunneridae</taxon>
        <taxon>Pentapetalae</taxon>
        <taxon>rosids</taxon>
        <taxon>fabids</taxon>
        <taxon>Malpighiales</taxon>
        <taxon>Euphorbiaceae</taxon>
        <taxon>Crotonoideae</taxon>
        <taxon>Micrandreae</taxon>
        <taxon>Hevea</taxon>
    </lineage>
</organism>
<feature type="domain" description="DUF2921" evidence="12">
    <location>
        <begin position="458"/>
        <end position="628"/>
    </location>
</feature>
<evidence type="ECO:0000256" key="6">
    <source>
        <dbReference type="ARBA" id="ARBA00022692"/>
    </source>
</evidence>
<dbReference type="InterPro" id="IPR021319">
    <property type="entry name" value="DUF2921"/>
</dbReference>
<evidence type="ECO:0000256" key="3">
    <source>
        <dbReference type="ARBA" id="ARBA00004906"/>
    </source>
</evidence>
<dbReference type="PANTHER" id="PTHR33389:SF18">
    <property type="entry name" value="OS01G0677900 PROTEIN"/>
    <property type="match status" value="1"/>
</dbReference>
<keyword evidence="7" id="KW-0833">Ubl conjugation pathway</keyword>
<feature type="transmembrane region" description="Helical" evidence="10">
    <location>
        <begin position="650"/>
        <end position="671"/>
    </location>
</feature>
<keyword evidence="5" id="KW-0808">Transferase</keyword>
<gene>
    <name evidence="13" type="ORF">P3X46_026155</name>
</gene>
<evidence type="ECO:0000256" key="9">
    <source>
        <dbReference type="ARBA" id="ARBA00023136"/>
    </source>
</evidence>
<keyword evidence="14" id="KW-1185">Reference proteome</keyword>
<evidence type="ECO:0000256" key="1">
    <source>
        <dbReference type="ARBA" id="ARBA00000900"/>
    </source>
</evidence>
<dbReference type="InterPro" id="IPR057425">
    <property type="entry name" value="DUF2921_N"/>
</dbReference>
<name>A0ABQ9KVP4_HEVBR</name>
<evidence type="ECO:0000256" key="2">
    <source>
        <dbReference type="ARBA" id="ARBA00004127"/>
    </source>
</evidence>
<feature type="transmembrane region" description="Helical" evidence="10">
    <location>
        <begin position="807"/>
        <end position="833"/>
    </location>
</feature>
<evidence type="ECO:0000256" key="8">
    <source>
        <dbReference type="ARBA" id="ARBA00022989"/>
    </source>
</evidence>
<comment type="subcellular location">
    <subcellularLocation>
        <location evidence="2">Endomembrane system</location>
        <topology evidence="2">Multi-pass membrane protein</topology>
    </subcellularLocation>
</comment>
<comment type="catalytic activity">
    <reaction evidence="1">
        <text>S-ubiquitinyl-[E2 ubiquitin-conjugating enzyme]-L-cysteine + [acceptor protein]-L-lysine = [E2 ubiquitin-conjugating enzyme]-L-cysteine + N(6)-ubiquitinyl-[acceptor protein]-L-lysine.</text>
        <dbReference type="EC" id="2.3.2.27"/>
    </reaction>
</comment>
<evidence type="ECO:0000256" key="10">
    <source>
        <dbReference type="SAM" id="Phobius"/>
    </source>
</evidence>
<evidence type="ECO:0000259" key="12">
    <source>
        <dbReference type="Pfam" id="PF25333"/>
    </source>
</evidence>
<feature type="transmembrane region" description="Helical" evidence="10">
    <location>
        <begin position="884"/>
        <end position="906"/>
    </location>
</feature>
<comment type="caution">
    <text evidence="13">The sequence shown here is derived from an EMBL/GenBank/DDBJ whole genome shotgun (WGS) entry which is preliminary data.</text>
</comment>
<proteinExistence type="predicted"/>
<evidence type="ECO:0000313" key="14">
    <source>
        <dbReference type="Proteomes" id="UP001174677"/>
    </source>
</evidence>
<feature type="domain" description="DUF2921" evidence="12">
    <location>
        <begin position="47"/>
        <end position="236"/>
    </location>
</feature>
<feature type="transmembrane region" description="Helical" evidence="10">
    <location>
        <begin position="727"/>
        <end position="748"/>
    </location>
</feature>
<keyword evidence="6 10" id="KW-0812">Transmembrane</keyword>
<feature type="domain" description="SWEET-like" evidence="11">
    <location>
        <begin position="640"/>
        <end position="920"/>
    </location>
</feature>
<feature type="transmembrane region" description="Helical" evidence="10">
    <location>
        <begin position="683"/>
        <end position="707"/>
    </location>
</feature>
<dbReference type="EC" id="2.3.2.27" evidence="4"/>
<dbReference type="Proteomes" id="UP001174677">
    <property type="component" value="Chromosome 15"/>
</dbReference>
<evidence type="ECO:0000256" key="7">
    <source>
        <dbReference type="ARBA" id="ARBA00022786"/>
    </source>
</evidence>
<accession>A0ABQ9KVP4</accession>
<feature type="transmembrane region" description="Helical" evidence="10">
    <location>
        <begin position="768"/>
        <end position="787"/>
    </location>
</feature>
<evidence type="ECO:0000313" key="13">
    <source>
        <dbReference type="EMBL" id="KAJ9152603.1"/>
    </source>
</evidence>
<sequence length="935" mass="106023">MSFSMLISPSSWYKLSWLHSTATFLVFTTLFYANIVSCSHPDIPDYHDNCAKIVPESPPTSPEFTTIPFPPNQEGYFLGGDGMFSHSNSRSNSTRYYRYYPSGERRVLVIRSHHVHSTDLDGVYKVQASLILQPSRSSYYVEDVTYSYSYSPQVISSWSERGVLSLELEGFWSKSTGKLCMVGSSSTYSHEGKARVLQALLKLNDVKSENEITSLIRGTLESLNSADDSSYFKPISLLMFPRMNYIYTEVSKELDSVCTGEIDDAKSSLTLPLSKSICSVFSQGSNSFQLMYASGCDSAKNCNPLGEGVGFLPGVMSLSLIECLHDRPSLRFLLEFPNSSYADYYLPFSPNTTLVAEGSWNSKKNQLCIVACRISTATNSLNSSLVEDCSIRMSLRFPSVWSVRKNSAIVGHIWSNKGANESGYFKRIRFQSYRGVLRGIPGLKYEYTFVDRATNSCLKKQPARKKETQYPDANSYDMQFDMSVKNSSGKRIGWGYASPLFIGDQIPVWNGYSMPFSSSRNSLHEGKNQHISPLNISYKMNFPSFNSSLNEYSQVEIFAEGIYDPETGVMCMVGCRYLGSNNHTDDDLMDCEFLVNLEFPPVDSNNYIQGTMKSTRKESDPHYLQPLSFSAVSFNGRYARESILRMDLEIIMALVSNTLVCFFVGYQIFYLKKHPNMFPYISLLMLVVLTLGHMIPLVLNIEALFFSKQNRQSFQRGSGGLLEMNEVIVRAVTMVAFLLKVRLLQLVLSARWADGNSKASWIAEKKTLYLSLPLYITGGLIAFYVNWRNDNIGKDMNYTYIYNHQHSLWLGLRSYAGLILDGFLLPQIILNIFHNSRENALSCFFYIGTTFVRLLPHTYDLYRAHYYNDDFDWSYMYANPAADYYSTAWDVIIPLGGLLSAAIIYLQQRNGGRCFLPKRFNELKVYEKVPVTSEP</sequence>